<evidence type="ECO:0000256" key="1">
    <source>
        <dbReference type="SAM" id="MobiDB-lite"/>
    </source>
</evidence>
<keyword evidence="3" id="KW-1185">Reference proteome</keyword>
<accession>A0A5B7HZI2</accession>
<evidence type="ECO:0000313" key="2">
    <source>
        <dbReference type="EMBL" id="MPC75116.1"/>
    </source>
</evidence>
<sequence>MGGVGRPGGGRDSREGGGGGRAVQGRGAAKPRGGILDVATLIGSSILDPPISNSSIYGPVDHNSPRIFCGSQVSHTTQAFFSHGNSNHHATSPVRVANGLKLRRGAVRRGCACLSCR</sequence>
<gene>
    <name evidence="2" type="ORF">E2C01_069501</name>
</gene>
<protein>
    <submittedName>
        <fullName evidence="2">Uncharacterized protein</fullName>
    </submittedName>
</protein>
<dbReference type="Proteomes" id="UP000324222">
    <property type="component" value="Unassembled WGS sequence"/>
</dbReference>
<proteinExistence type="predicted"/>
<evidence type="ECO:0000313" key="3">
    <source>
        <dbReference type="Proteomes" id="UP000324222"/>
    </source>
</evidence>
<reference evidence="2 3" key="1">
    <citation type="submission" date="2019-05" db="EMBL/GenBank/DDBJ databases">
        <title>Another draft genome of Portunus trituberculatus and its Hox gene families provides insights of decapod evolution.</title>
        <authorList>
            <person name="Jeong J.-H."/>
            <person name="Song I."/>
            <person name="Kim S."/>
            <person name="Choi T."/>
            <person name="Kim D."/>
            <person name="Ryu S."/>
            <person name="Kim W."/>
        </authorList>
    </citation>
    <scope>NUCLEOTIDE SEQUENCE [LARGE SCALE GENOMIC DNA]</scope>
    <source>
        <tissue evidence="2">Muscle</tissue>
    </source>
</reference>
<dbReference type="EMBL" id="VSRR010040406">
    <property type="protein sequence ID" value="MPC75116.1"/>
    <property type="molecule type" value="Genomic_DNA"/>
</dbReference>
<organism evidence="2 3">
    <name type="scientific">Portunus trituberculatus</name>
    <name type="common">Swimming crab</name>
    <name type="synonym">Neptunus trituberculatus</name>
    <dbReference type="NCBI Taxonomy" id="210409"/>
    <lineage>
        <taxon>Eukaryota</taxon>
        <taxon>Metazoa</taxon>
        <taxon>Ecdysozoa</taxon>
        <taxon>Arthropoda</taxon>
        <taxon>Crustacea</taxon>
        <taxon>Multicrustacea</taxon>
        <taxon>Malacostraca</taxon>
        <taxon>Eumalacostraca</taxon>
        <taxon>Eucarida</taxon>
        <taxon>Decapoda</taxon>
        <taxon>Pleocyemata</taxon>
        <taxon>Brachyura</taxon>
        <taxon>Eubrachyura</taxon>
        <taxon>Portunoidea</taxon>
        <taxon>Portunidae</taxon>
        <taxon>Portuninae</taxon>
        <taxon>Portunus</taxon>
    </lineage>
</organism>
<comment type="caution">
    <text evidence="2">The sequence shown here is derived from an EMBL/GenBank/DDBJ whole genome shotgun (WGS) entry which is preliminary data.</text>
</comment>
<feature type="region of interest" description="Disordered" evidence="1">
    <location>
        <begin position="1"/>
        <end position="30"/>
    </location>
</feature>
<name>A0A5B7HZI2_PORTR</name>
<dbReference type="AlphaFoldDB" id="A0A5B7HZI2"/>